<keyword evidence="8" id="KW-0732">Signal</keyword>
<accession>A0A327NHP5</accession>
<evidence type="ECO:0000256" key="3">
    <source>
        <dbReference type="ARBA" id="ARBA00022448"/>
    </source>
</evidence>
<proteinExistence type="inferred from homology"/>
<dbReference type="Pfam" id="PF02321">
    <property type="entry name" value="OEP"/>
    <property type="match status" value="3"/>
</dbReference>
<keyword evidence="4" id="KW-1134">Transmembrane beta strand</keyword>
<dbReference type="GO" id="GO:1990281">
    <property type="term" value="C:efflux pump complex"/>
    <property type="evidence" value="ECO:0007669"/>
    <property type="project" value="TreeGrafter"/>
</dbReference>
<evidence type="ECO:0000256" key="6">
    <source>
        <dbReference type="ARBA" id="ARBA00023136"/>
    </source>
</evidence>
<dbReference type="GO" id="GO:0015288">
    <property type="term" value="F:porin activity"/>
    <property type="evidence" value="ECO:0007669"/>
    <property type="project" value="TreeGrafter"/>
</dbReference>
<dbReference type="AlphaFoldDB" id="A0A327NHP5"/>
<protein>
    <submittedName>
        <fullName evidence="9">TolC family protein</fullName>
    </submittedName>
</protein>
<organism evidence="9 10">
    <name type="scientific">Spirosoma telluris</name>
    <dbReference type="NCBI Taxonomy" id="2183553"/>
    <lineage>
        <taxon>Bacteria</taxon>
        <taxon>Pseudomonadati</taxon>
        <taxon>Bacteroidota</taxon>
        <taxon>Cytophagia</taxon>
        <taxon>Cytophagales</taxon>
        <taxon>Cytophagaceae</taxon>
        <taxon>Spirosoma</taxon>
    </lineage>
</organism>
<sequence>MCMQRKLFLGVGIVGCLLSISLTGLQAQSAPGAVSPGASTGKADTLPVLSLPQCIDIALKNNITVRQGQLQVQSSTLQLKQSKYNQLPSVNGFASQGFSSGRNINPSTNQFVDVGVRSNNFQLSGSVPIFQGYQLKNLIRQNQTIVKATEKELDATENTVILNVIQQYLAVLTGAEQLTVAKRQAETSQLQVERTQKLVNAGSAPEANLFEIKATLANDQLAVVNAQNTVDLAKLALLQAMNLPGGQAFEIEYIKLPDPRIEGYSATALQVYEAALSTQPQIQAADLRTESARIGIDVAKAGLYPRLSVSGNLSSLYSSVGLSRFIADGTTTENKTQANVLIAGTIQPVTIITTQPGGSYQTYGFFEQLSNTLNRGVSLNLNIPIFTNRQYRTNVTSAIIQQQNAQLTADNTRLQLRQQIETAYTNLLAASNRYQATDASVSSLERAFKAAESRFNAGAINAVDYSLAKLRFDNARAQLVQAKYDYVFRTKILDFYQNKPLSFN</sequence>
<dbReference type="PANTHER" id="PTHR30026:SF20">
    <property type="entry name" value="OUTER MEMBRANE PROTEIN TOLC"/>
    <property type="match status" value="1"/>
</dbReference>
<dbReference type="GO" id="GO:0009279">
    <property type="term" value="C:cell outer membrane"/>
    <property type="evidence" value="ECO:0007669"/>
    <property type="project" value="UniProtKB-SubCell"/>
</dbReference>
<evidence type="ECO:0000256" key="2">
    <source>
        <dbReference type="ARBA" id="ARBA00007613"/>
    </source>
</evidence>
<feature type="signal peptide" evidence="8">
    <location>
        <begin position="1"/>
        <end position="27"/>
    </location>
</feature>
<evidence type="ECO:0000256" key="7">
    <source>
        <dbReference type="ARBA" id="ARBA00023237"/>
    </source>
</evidence>
<dbReference type="OrthoDB" id="9811587at2"/>
<gene>
    <name evidence="9" type="ORF">HMF3257_11855</name>
</gene>
<evidence type="ECO:0000313" key="9">
    <source>
        <dbReference type="EMBL" id="RAI74772.1"/>
    </source>
</evidence>
<dbReference type="SUPFAM" id="SSF56954">
    <property type="entry name" value="Outer membrane efflux proteins (OEP)"/>
    <property type="match status" value="1"/>
</dbReference>
<dbReference type="Proteomes" id="UP000249016">
    <property type="component" value="Unassembled WGS sequence"/>
</dbReference>
<name>A0A327NHP5_9BACT</name>
<reference evidence="9 10" key="1">
    <citation type="submission" date="2018-06" db="EMBL/GenBank/DDBJ databases">
        <title>Spirosoma sp. HMF3257 Genome sequencing and assembly.</title>
        <authorList>
            <person name="Kang H."/>
            <person name="Cha I."/>
            <person name="Kim H."/>
            <person name="Kang J."/>
            <person name="Joh K."/>
        </authorList>
    </citation>
    <scope>NUCLEOTIDE SEQUENCE [LARGE SCALE GENOMIC DNA]</scope>
    <source>
        <strain evidence="9 10">HMF3257</strain>
    </source>
</reference>
<feature type="chain" id="PRO_5016440620" evidence="8">
    <location>
        <begin position="28"/>
        <end position="504"/>
    </location>
</feature>
<comment type="similarity">
    <text evidence="2">Belongs to the outer membrane factor (OMF) (TC 1.B.17) family.</text>
</comment>
<keyword evidence="7" id="KW-0998">Cell outer membrane</keyword>
<dbReference type="GO" id="GO:0015562">
    <property type="term" value="F:efflux transmembrane transporter activity"/>
    <property type="evidence" value="ECO:0007669"/>
    <property type="project" value="InterPro"/>
</dbReference>
<keyword evidence="3" id="KW-0813">Transport</keyword>
<dbReference type="PANTHER" id="PTHR30026">
    <property type="entry name" value="OUTER MEMBRANE PROTEIN TOLC"/>
    <property type="match status" value="1"/>
</dbReference>
<dbReference type="InterPro" id="IPR051906">
    <property type="entry name" value="TolC-like"/>
</dbReference>
<dbReference type="InterPro" id="IPR003423">
    <property type="entry name" value="OMP_efflux"/>
</dbReference>
<dbReference type="EMBL" id="QLII01000001">
    <property type="protein sequence ID" value="RAI74772.1"/>
    <property type="molecule type" value="Genomic_DNA"/>
</dbReference>
<evidence type="ECO:0000313" key="10">
    <source>
        <dbReference type="Proteomes" id="UP000249016"/>
    </source>
</evidence>
<comment type="subcellular location">
    <subcellularLocation>
        <location evidence="1">Cell outer membrane</location>
    </subcellularLocation>
</comment>
<evidence type="ECO:0000256" key="4">
    <source>
        <dbReference type="ARBA" id="ARBA00022452"/>
    </source>
</evidence>
<evidence type="ECO:0000256" key="8">
    <source>
        <dbReference type="SAM" id="SignalP"/>
    </source>
</evidence>
<comment type="caution">
    <text evidence="9">The sequence shown here is derived from an EMBL/GenBank/DDBJ whole genome shotgun (WGS) entry which is preliminary data.</text>
</comment>
<dbReference type="Gene3D" id="1.20.1600.10">
    <property type="entry name" value="Outer membrane efflux proteins (OEP)"/>
    <property type="match status" value="1"/>
</dbReference>
<evidence type="ECO:0000256" key="5">
    <source>
        <dbReference type="ARBA" id="ARBA00022692"/>
    </source>
</evidence>
<keyword evidence="5" id="KW-0812">Transmembrane</keyword>
<keyword evidence="6" id="KW-0472">Membrane</keyword>
<keyword evidence="10" id="KW-1185">Reference proteome</keyword>
<evidence type="ECO:0000256" key="1">
    <source>
        <dbReference type="ARBA" id="ARBA00004442"/>
    </source>
</evidence>